<evidence type="ECO:0000259" key="3">
    <source>
        <dbReference type="PROSITE" id="PS50837"/>
    </source>
</evidence>
<dbReference type="Gene3D" id="2.60.40.150">
    <property type="entry name" value="C2 domain"/>
    <property type="match status" value="1"/>
</dbReference>
<gene>
    <name evidence="4" type="ORF">DFH08DRAFT_943331</name>
</gene>
<dbReference type="PROSITE" id="PS50004">
    <property type="entry name" value="C2"/>
    <property type="match status" value="1"/>
</dbReference>
<dbReference type="PANTHER" id="PTHR10039">
    <property type="entry name" value="AMELOGENIN"/>
    <property type="match status" value="1"/>
</dbReference>
<comment type="caution">
    <text evidence="4">The sequence shown here is derived from an EMBL/GenBank/DDBJ whole genome shotgun (WGS) entry which is preliminary data.</text>
</comment>
<accession>A0AAD6Z9M8</accession>
<dbReference type="EMBL" id="JARIHO010000068">
    <property type="protein sequence ID" value="KAJ7314171.1"/>
    <property type="molecule type" value="Genomic_DNA"/>
</dbReference>
<dbReference type="SUPFAM" id="SSF49562">
    <property type="entry name" value="C2 domain (Calcium/lipid-binding domain, CaLB)"/>
    <property type="match status" value="1"/>
</dbReference>
<evidence type="ECO:0000313" key="4">
    <source>
        <dbReference type="EMBL" id="KAJ7314171.1"/>
    </source>
</evidence>
<dbReference type="SUPFAM" id="SSF52540">
    <property type="entry name" value="P-loop containing nucleoside triphosphate hydrolases"/>
    <property type="match status" value="1"/>
</dbReference>
<dbReference type="InterPro" id="IPR027417">
    <property type="entry name" value="P-loop_NTPase"/>
</dbReference>
<dbReference type="PANTHER" id="PTHR10039:SF17">
    <property type="entry name" value="FUNGAL STAND N-TERMINAL GOODBYE DOMAIN-CONTAINING PROTEIN-RELATED"/>
    <property type="match status" value="1"/>
</dbReference>
<organism evidence="4 5">
    <name type="scientific">Mycena albidolilacea</name>
    <dbReference type="NCBI Taxonomy" id="1033008"/>
    <lineage>
        <taxon>Eukaryota</taxon>
        <taxon>Fungi</taxon>
        <taxon>Dikarya</taxon>
        <taxon>Basidiomycota</taxon>
        <taxon>Agaricomycotina</taxon>
        <taxon>Agaricomycetes</taxon>
        <taxon>Agaricomycetidae</taxon>
        <taxon>Agaricales</taxon>
        <taxon>Marasmiineae</taxon>
        <taxon>Mycenaceae</taxon>
        <taxon>Mycena</taxon>
    </lineage>
</organism>
<dbReference type="Pfam" id="PF00168">
    <property type="entry name" value="C2"/>
    <property type="match status" value="1"/>
</dbReference>
<dbReference type="Pfam" id="PF24883">
    <property type="entry name" value="NPHP3_N"/>
    <property type="match status" value="1"/>
</dbReference>
<evidence type="ECO:0000313" key="5">
    <source>
        <dbReference type="Proteomes" id="UP001218218"/>
    </source>
</evidence>
<feature type="domain" description="NACHT" evidence="3">
    <location>
        <begin position="431"/>
        <end position="578"/>
    </location>
</feature>
<dbReference type="SMART" id="SM00239">
    <property type="entry name" value="C2"/>
    <property type="match status" value="1"/>
</dbReference>
<dbReference type="InterPro" id="IPR000008">
    <property type="entry name" value="C2_dom"/>
</dbReference>
<dbReference type="Gene3D" id="3.40.50.300">
    <property type="entry name" value="P-loop containing nucleotide triphosphate hydrolases"/>
    <property type="match status" value="1"/>
</dbReference>
<protein>
    <recommendedName>
        <fullName evidence="6">C2 domain-containing protein</fullName>
    </recommendedName>
</protein>
<dbReference type="InterPro" id="IPR007111">
    <property type="entry name" value="NACHT_NTPase"/>
</dbReference>
<reference evidence="4" key="1">
    <citation type="submission" date="2023-03" db="EMBL/GenBank/DDBJ databases">
        <title>Massive genome expansion in bonnet fungi (Mycena s.s.) driven by repeated elements and novel gene families across ecological guilds.</title>
        <authorList>
            <consortium name="Lawrence Berkeley National Laboratory"/>
            <person name="Harder C.B."/>
            <person name="Miyauchi S."/>
            <person name="Viragh M."/>
            <person name="Kuo A."/>
            <person name="Thoen E."/>
            <person name="Andreopoulos B."/>
            <person name="Lu D."/>
            <person name="Skrede I."/>
            <person name="Drula E."/>
            <person name="Henrissat B."/>
            <person name="Morin E."/>
            <person name="Kohler A."/>
            <person name="Barry K."/>
            <person name="LaButti K."/>
            <person name="Morin E."/>
            <person name="Salamov A."/>
            <person name="Lipzen A."/>
            <person name="Mereny Z."/>
            <person name="Hegedus B."/>
            <person name="Baldrian P."/>
            <person name="Stursova M."/>
            <person name="Weitz H."/>
            <person name="Taylor A."/>
            <person name="Grigoriev I.V."/>
            <person name="Nagy L.G."/>
            <person name="Martin F."/>
            <person name="Kauserud H."/>
        </authorList>
    </citation>
    <scope>NUCLEOTIDE SEQUENCE</scope>
    <source>
        <strain evidence="4">CBHHK002</strain>
    </source>
</reference>
<sequence length="1180" mass="130828">MALLLRDYRVSDGAHANNLRPRYNQRVAFCLLASLKISAGAFESTHGMEGDMGVVIFFFSGGTETENLSHRQLSSLAPSLMSLLYSLSVKSAHGIQWNPGRLHGNQPNLYVKIFIEGEQMARTRTMKRTTTPTWDENVPISSGKPTASISLKLFHDSSVLRDTCLGFVRIQLDDLVALCTADVNPQVANLQLTGVEAPTKNKPSGTLVVHMEYLGPIQVQSAIADAQTGVAASKLASRGRAGDFQSGLKAVLKGLRVILNIGDELTEINPYAKAAWKILTFVREIVEEQHEMDKKVLELVQTMAEEVVVEISKQTVECAIFIREYTGRGFTDNLGQLFRNKWSDTKEQIDWLAAALLKLKSAFDRGLAFQSVFFSAGIKADTDYLVQSDKLKNLNPLNIDASLRLQCLRGTCQDILNDITGWLDTPSEKGNILWLHGLAGAGKSTISTTISEYFRSLRHLGAFLFFDRNNPAASSPGGVIPTIAYHLAISNSHIGAAICGIITEDRTLGTAPIRTQFQRLLLDPMAAVQDHLRGPIIIILDALDECGDAESRESLISLLTDEVPKLPPVFRFFITSRPEYDITVHFSGHPSITEMQLDITTDATKRDISAYLHERLQDIGRLKRNLEPDWPGPYVIEALTDHSGGLFIWASTACKFIQRDPKARLKILLTSGVANNLDELYTTALQNSVDWSNGSSARDAHRVLGAVVLSRMPISDTTIDKLLGFKDGKSAEILEDLRCVVQWSHGQFTRILHASFSDYLTDPSRSGHQFWSVDSRTQSRSLALGCLRILNSELHFNICGLDDSHILNVEVPDLIHRIEAHIPAELKYASSFWAHHLDNAKLESEILAELKNLINIRFLYWLEVLSLLNQVPTAIESLQMTRRYVPQTDAAFQNLLQDAIRFLRGFSPLISQSAPHIYVSALSFSPRESLIRKQFAPAFPQTSFPTTSGKTSFGNLLRLPTDYQTPVRLPVLPLNYQDYQPVTVTAHTSLPFPPSFLLSPPLFHRWEPQYTYGLNPSVQSSHVDPYCDDANSYPPPCFNSTTLLPTTSSSTPNAAADRSYGAIYPSGLTDMEHPFASSTKPISRTPALNEQDEGVHCISLVLRFSWNKILLKSLEPGSEFVSQPEYRDLVQMFGVVDVGASELLASISLPLSTSKMPSRQVRALLMRAGIGRAWRAIQGC</sequence>
<evidence type="ECO:0008006" key="6">
    <source>
        <dbReference type="Google" id="ProtNLM"/>
    </source>
</evidence>
<dbReference type="InterPro" id="IPR035892">
    <property type="entry name" value="C2_domain_sf"/>
</dbReference>
<evidence type="ECO:0000256" key="1">
    <source>
        <dbReference type="ARBA" id="ARBA00022737"/>
    </source>
</evidence>
<dbReference type="InterPro" id="IPR056884">
    <property type="entry name" value="NPHP3-like_N"/>
</dbReference>
<name>A0AAD6Z9M8_9AGAR</name>
<feature type="domain" description="C2" evidence="2">
    <location>
        <begin position="65"/>
        <end position="188"/>
    </location>
</feature>
<keyword evidence="1" id="KW-0677">Repeat</keyword>
<dbReference type="AlphaFoldDB" id="A0AAD6Z9M8"/>
<proteinExistence type="predicted"/>
<dbReference type="Proteomes" id="UP001218218">
    <property type="component" value="Unassembled WGS sequence"/>
</dbReference>
<keyword evidence="5" id="KW-1185">Reference proteome</keyword>
<dbReference type="PROSITE" id="PS50837">
    <property type="entry name" value="NACHT"/>
    <property type="match status" value="1"/>
</dbReference>
<evidence type="ECO:0000259" key="2">
    <source>
        <dbReference type="PROSITE" id="PS50004"/>
    </source>
</evidence>